<reference evidence="1 2" key="1">
    <citation type="submission" date="2016-10" db="EMBL/GenBank/DDBJ databases">
        <authorList>
            <person name="de Groot N.N."/>
        </authorList>
    </citation>
    <scope>NUCLEOTIDE SEQUENCE [LARGE SCALE GENOMIC DNA]</scope>
    <source>
        <strain evidence="1 2">CGMCC 1.6502</strain>
    </source>
</reference>
<protein>
    <submittedName>
        <fullName evidence="1">Uncharacterized protein</fullName>
    </submittedName>
</protein>
<dbReference type="EMBL" id="FNFL01000001">
    <property type="protein sequence ID" value="SDJ87404.1"/>
    <property type="molecule type" value="Genomic_DNA"/>
</dbReference>
<keyword evidence="2" id="KW-1185">Reference proteome</keyword>
<dbReference type="AlphaFoldDB" id="A0A1G8XAH0"/>
<organism evidence="1 2">
    <name type="scientific">Sediminibacillus albus</name>
    <dbReference type="NCBI Taxonomy" id="407036"/>
    <lineage>
        <taxon>Bacteria</taxon>
        <taxon>Bacillati</taxon>
        <taxon>Bacillota</taxon>
        <taxon>Bacilli</taxon>
        <taxon>Bacillales</taxon>
        <taxon>Bacillaceae</taxon>
        <taxon>Sediminibacillus</taxon>
    </lineage>
</organism>
<evidence type="ECO:0000313" key="1">
    <source>
        <dbReference type="EMBL" id="SDJ87404.1"/>
    </source>
</evidence>
<dbReference type="STRING" id="407036.SAMN05216243_1249"/>
<sequence>MNRPHSHHHIYEQCKAHMNAYVLAELNDGTKVDGIITDLDEDFVYLAIPIQAGSPEPMGHYPYYSEDRQFGFGYLGYGFPGYGYPGYGYGYPGQRFRRLVLPLTALVALSALPWY</sequence>
<name>A0A1G8XAH0_9BACI</name>
<accession>A0A1G8XAH0</accession>
<dbReference type="Proteomes" id="UP000198694">
    <property type="component" value="Unassembled WGS sequence"/>
</dbReference>
<proteinExistence type="predicted"/>
<evidence type="ECO:0000313" key="2">
    <source>
        <dbReference type="Proteomes" id="UP000198694"/>
    </source>
</evidence>
<dbReference type="RefSeq" id="WP_175559253.1">
    <property type="nucleotide sequence ID" value="NZ_FNFL01000001.1"/>
</dbReference>
<gene>
    <name evidence="1" type="ORF">SAMN05216243_1249</name>
</gene>